<dbReference type="Proteomes" id="UP000054532">
    <property type="component" value="Unassembled WGS sequence"/>
</dbReference>
<protein>
    <submittedName>
        <fullName evidence="1">Uncharacterized protein</fullName>
    </submittedName>
</protein>
<proteinExistence type="predicted"/>
<name>W2NCN5_PHYNI</name>
<evidence type="ECO:0000313" key="1">
    <source>
        <dbReference type="EMBL" id="ETM46371.1"/>
    </source>
</evidence>
<sequence>MAFVAKKLKLQQSFSSVYTPWLDRTTECESDIAQAFGAILLEAKSEKLHKLFTDLLKQISVNLNDDVTVTTSGDDARRVDDNSCAAYITDRDPIGSPWSSPVIMAYNRFGAPPKAVELDKRR</sequence>
<accession>W2NCN5</accession>
<dbReference type="EMBL" id="KI692907">
    <property type="protein sequence ID" value="ETM46371.1"/>
    <property type="molecule type" value="Genomic_DNA"/>
</dbReference>
<dbReference type="AlphaFoldDB" id="W2NCN5"/>
<gene>
    <name evidence="1" type="ORF">L914_08718</name>
</gene>
<organism evidence="1">
    <name type="scientific">Phytophthora nicotianae</name>
    <name type="common">Potato buckeye rot agent</name>
    <name type="synonym">Phytophthora parasitica</name>
    <dbReference type="NCBI Taxonomy" id="4792"/>
    <lineage>
        <taxon>Eukaryota</taxon>
        <taxon>Sar</taxon>
        <taxon>Stramenopiles</taxon>
        <taxon>Oomycota</taxon>
        <taxon>Peronosporomycetes</taxon>
        <taxon>Peronosporales</taxon>
        <taxon>Peronosporaceae</taxon>
        <taxon>Phytophthora</taxon>
    </lineage>
</organism>
<reference evidence="1" key="1">
    <citation type="submission" date="2013-11" db="EMBL/GenBank/DDBJ databases">
        <title>The Genome Sequence of Phytophthora parasitica IAC_01/95.</title>
        <authorList>
            <consortium name="The Broad Institute Genomics Platform"/>
            <person name="Russ C."/>
            <person name="Tyler B."/>
            <person name="Panabieres F."/>
            <person name="Shan W."/>
            <person name="Tripathy S."/>
            <person name="Grunwald N."/>
            <person name="Machado M."/>
            <person name="Johnson C.S."/>
            <person name="Arredondo F."/>
            <person name="Hong C."/>
            <person name="Coffey M."/>
            <person name="Young S.K."/>
            <person name="Zeng Q."/>
            <person name="Gargeya S."/>
            <person name="Fitzgerald M."/>
            <person name="Abouelleil A."/>
            <person name="Alvarado L."/>
            <person name="Chapman S.B."/>
            <person name="Gainer-Dewar J."/>
            <person name="Goldberg J."/>
            <person name="Griggs A."/>
            <person name="Gujja S."/>
            <person name="Hansen M."/>
            <person name="Howarth C."/>
            <person name="Imamovic A."/>
            <person name="Ireland A."/>
            <person name="Larimer J."/>
            <person name="McCowan C."/>
            <person name="Murphy C."/>
            <person name="Pearson M."/>
            <person name="Poon T.W."/>
            <person name="Priest M."/>
            <person name="Roberts A."/>
            <person name="Saif S."/>
            <person name="Shea T."/>
            <person name="Sykes S."/>
            <person name="Wortman J."/>
            <person name="Nusbaum C."/>
            <person name="Birren B."/>
        </authorList>
    </citation>
    <scope>NUCLEOTIDE SEQUENCE [LARGE SCALE GENOMIC DNA]</scope>
    <source>
        <strain evidence="1">IAC_01/95</strain>
    </source>
</reference>